<name>A0A939ENG3_9HYPH</name>
<keyword evidence="5 7" id="KW-1133">Transmembrane helix</keyword>
<feature type="transmembrane region" description="Helical" evidence="7">
    <location>
        <begin position="285"/>
        <end position="307"/>
    </location>
</feature>
<feature type="transmembrane region" description="Helical" evidence="7">
    <location>
        <begin position="249"/>
        <end position="273"/>
    </location>
</feature>
<feature type="transmembrane region" description="Helical" evidence="7">
    <location>
        <begin position="204"/>
        <end position="228"/>
    </location>
</feature>
<dbReference type="InterPro" id="IPR035906">
    <property type="entry name" value="MetI-like_sf"/>
</dbReference>
<dbReference type="InterPro" id="IPR000515">
    <property type="entry name" value="MetI-like"/>
</dbReference>
<comment type="caution">
    <text evidence="9">The sequence shown here is derived from an EMBL/GenBank/DDBJ whole genome shotgun (WGS) entry which is preliminary data.</text>
</comment>
<dbReference type="EMBL" id="JAFLNF010000001">
    <property type="protein sequence ID" value="MBO0344209.1"/>
    <property type="molecule type" value="Genomic_DNA"/>
</dbReference>
<reference evidence="9" key="1">
    <citation type="submission" date="2021-03" db="EMBL/GenBank/DDBJ databases">
        <title>Roseibium sp. CAU 1637 isolated from Incheon.</title>
        <authorList>
            <person name="Kim W."/>
        </authorList>
    </citation>
    <scope>NUCLEOTIDE SEQUENCE</scope>
    <source>
        <strain evidence="9">CAU 1637</strain>
    </source>
</reference>
<keyword evidence="3" id="KW-1003">Cell membrane</keyword>
<evidence type="ECO:0000256" key="3">
    <source>
        <dbReference type="ARBA" id="ARBA00022475"/>
    </source>
</evidence>
<evidence type="ECO:0000256" key="7">
    <source>
        <dbReference type="RuleBase" id="RU363032"/>
    </source>
</evidence>
<dbReference type="SUPFAM" id="SSF161098">
    <property type="entry name" value="MetI-like"/>
    <property type="match status" value="1"/>
</dbReference>
<organism evidence="9 10">
    <name type="scientific">Roseibium limicola</name>
    <dbReference type="NCBI Taxonomy" id="2816037"/>
    <lineage>
        <taxon>Bacteria</taxon>
        <taxon>Pseudomonadati</taxon>
        <taxon>Pseudomonadota</taxon>
        <taxon>Alphaproteobacteria</taxon>
        <taxon>Hyphomicrobiales</taxon>
        <taxon>Stappiaceae</taxon>
        <taxon>Roseibium</taxon>
    </lineage>
</organism>
<proteinExistence type="inferred from homology"/>
<evidence type="ECO:0000256" key="1">
    <source>
        <dbReference type="ARBA" id="ARBA00004651"/>
    </source>
</evidence>
<evidence type="ECO:0000259" key="8">
    <source>
        <dbReference type="PROSITE" id="PS50928"/>
    </source>
</evidence>
<evidence type="ECO:0000313" key="10">
    <source>
        <dbReference type="Proteomes" id="UP000664779"/>
    </source>
</evidence>
<evidence type="ECO:0000256" key="2">
    <source>
        <dbReference type="ARBA" id="ARBA00022448"/>
    </source>
</evidence>
<dbReference type="PROSITE" id="PS50928">
    <property type="entry name" value="ABC_TM1"/>
    <property type="match status" value="1"/>
</dbReference>
<dbReference type="CDD" id="cd06261">
    <property type="entry name" value="TM_PBP2"/>
    <property type="match status" value="1"/>
</dbReference>
<comment type="similarity">
    <text evidence="7">Belongs to the binding-protein-dependent transport system permease family.</text>
</comment>
<dbReference type="InterPro" id="IPR051393">
    <property type="entry name" value="ABC_transporter_permease"/>
</dbReference>
<evidence type="ECO:0000256" key="4">
    <source>
        <dbReference type="ARBA" id="ARBA00022692"/>
    </source>
</evidence>
<evidence type="ECO:0000256" key="6">
    <source>
        <dbReference type="ARBA" id="ARBA00023136"/>
    </source>
</evidence>
<dbReference type="Gene3D" id="1.10.3720.10">
    <property type="entry name" value="MetI-like"/>
    <property type="match status" value="1"/>
</dbReference>
<evidence type="ECO:0000313" key="9">
    <source>
        <dbReference type="EMBL" id="MBO0344209.1"/>
    </source>
</evidence>
<dbReference type="GO" id="GO:0055085">
    <property type="term" value="P:transmembrane transport"/>
    <property type="evidence" value="ECO:0007669"/>
    <property type="project" value="InterPro"/>
</dbReference>
<sequence>MRRAHLLGLGFMTPALIIVFLFFLAPVVLTAVFSFTSMSSGTGISGGAYEINEQTLRSLTDRGFPKAKSEKLGHDLYRIGEEGLGAVEADFGKAFADEIRAELSGELFEGRRDLERELKKLRSRPRSIRDLKKAADLFKRSVLNTRFESETAFLDGVGETGVELTADDQAVLVKTAYTGWSWTTANYELITSMASTWRAAKNTAFYVLLTLSFNVGFGLFLAITTFYLPKGQAAIFRAIWILPRILPPVLYVMMWKWLTWDTGFLSIFLSNFGVEPRNWMLNSDINAWVCIVLINGFVGASLGMILFSSALRAIPPSMLAASEVDGANRWQQIRHILLPQLQWPILFTTSYQTLSLLTSFDYIYLSTDGGPGRSTEVWALYTFHTALNNYGGVLQYGLGAALALVLVVIGIAASLFYLRLFKFNELVSQPRIEQ</sequence>
<keyword evidence="4 7" id="KW-0812">Transmembrane</keyword>
<dbReference type="AlphaFoldDB" id="A0A939ENG3"/>
<dbReference type="Proteomes" id="UP000664779">
    <property type="component" value="Unassembled WGS sequence"/>
</dbReference>
<keyword evidence="10" id="KW-1185">Reference proteome</keyword>
<keyword evidence="6 7" id="KW-0472">Membrane</keyword>
<evidence type="ECO:0000256" key="5">
    <source>
        <dbReference type="ARBA" id="ARBA00022989"/>
    </source>
</evidence>
<dbReference type="PANTHER" id="PTHR30193:SF37">
    <property type="entry name" value="INNER MEMBRANE ABC TRANSPORTER PERMEASE PROTEIN YCJO"/>
    <property type="match status" value="1"/>
</dbReference>
<keyword evidence="2 7" id="KW-0813">Transport</keyword>
<dbReference type="RefSeq" id="WP_206938115.1">
    <property type="nucleotide sequence ID" value="NZ_JAFLNF010000001.1"/>
</dbReference>
<dbReference type="PANTHER" id="PTHR30193">
    <property type="entry name" value="ABC TRANSPORTER PERMEASE PROTEIN"/>
    <property type="match status" value="1"/>
</dbReference>
<feature type="transmembrane region" description="Helical" evidence="7">
    <location>
        <begin position="396"/>
        <end position="418"/>
    </location>
</feature>
<comment type="subcellular location">
    <subcellularLocation>
        <location evidence="1 7">Cell membrane</location>
        <topology evidence="1 7">Multi-pass membrane protein</topology>
    </subcellularLocation>
</comment>
<gene>
    <name evidence="9" type="ORF">J0X15_03155</name>
</gene>
<dbReference type="Pfam" id="PF00528">
    <property type="entry name" value="BPD_transp_1"/>
    <property type="match status" value="1"/>
</dbReference>
<dbReference type="GO" id="GO:0005886">
    <property type="term" value="C:plasma membrane"/>
    <property type="evidence" value="ECO:0007669"/>
    <property type="project" value="UniProtKB-SubCell"/>
</dbReference>
<protein>
    <submittedName>
        <fullName evidence="9">Sugar ABC transporter permease</fullName>
    </submittedName>
</protein>
<feature type="domain" description="ABC transmembrane type-1" evidence="8">
    <location>
        <begin position="200"/>
        <end position="417"/>
    </location>
</feature>
<accession>A0A939ENG3</accession>